<dbReference type="GO" id="GO:0005886">
    <property type="term" value="C:plasma membrane"/>
    <property type="evidence" value="ECO:0007669"/>
    <property type="project" value="UniProtKB-SubCell"/>
</dbReference>
<dbReference type="Proteomes" id="UP000058305">
    <property type="component" value="Chromosome"/>
</dbReference>
<dbReference type="KEGG" id="mvd:AWU67_04420"/>
<dbReference type="CDD" id="cd06261">
    <property type="entry name" value="TM_PBP2"/>
    <property type="match status" value="1"/>
</dbReference>
<keyword evidence="11" id="KW-1185">Reference proteome</keyword>
<organism evidence="10 11">
    <name type="scientific">Microterricola viridarii</name>
    <dbReference type="NCBI Taxonomy" id="412690"/>
    <lineage>
        <taxon>Bacteria</taxon>
        <taxon>Bacillati</taxon>
        <taxon>Actinomycetota</taxon>
        <taxon>Actinomycetes</taxon>
        <taxon>Micrococcales</taxon>
        <taxon>Microbacteriaceae</taxon>
        <taxon>Microterricola</taxon>
    </lineage>
</organism>
<feature type="domain" description="ABC transmembrane type-1" evidence="9">
    <location>
        <begin position="65"/>
        <end position="255"/>
    </location>
</feature>
<dbReference type="AlphaFoldDB" id="A0A109QXF0"/>
<evidence type="ECO:0000313" key="10">
    <source>
        <dbReference type="EMBL" id="AMB58220.1"/>
    </source>
</evidence>
<comment type="subcellular location">
    <subcellularLocation>
        <location evidence="1 8">Cell membrane</location>
        <topology evidence="1 8">Multi-pass membrane protein</topology>
    </subcellularLocation>
</comment>
<dbReference type="PANTHER" id="PTHR43848:SF2">
    <property type="entry name" value="PUTRESCINE TRANSPORT SYSTEM PERMEASE PROTEIN POTI"/>
    <property type="match status" value="1"/>
</dbReference>
<evidence type="ECO:0000313" key="11">
    <source>
        <dbReference type="Proteomes" id="UP000058305"/>
    </source>
</evidence>
<evidence type="ECO:0000259" key="9">
    <source>
        <dbReference type="PROSITE" id="PS50928"/>
    </source>
</evidence>
<evidence type="ECO:0000256" key="3">
    <source>
        <dbReference type="ARBA" id="ARBA00022448"/>
    </source>
</evidence>
<dbReference type="Gene3D" id="1.10.3720.10">
    <property type="entry name" value="MetI-like"/>
    <property type="match status" value="1"/>
</dbReference>
<dbReference type="SUPFAM" id="SSF161098">
    <property type="entry name" value="MetI-like"/>
    <property type="match status" value="1"/>
</dbReference>
<dbReference type="InterPro" id="IPR051789">
    <property type="entry name" value="Bact_Polyamine_Transport"/>
</dbReference>
<keyword evidence="3 8" id="KW-0813">Transport</keyword>
<feature type="transmembrane region" description="Helical" evidence="8">
    <location>
        <begin position="69"/>
        <end position="88"/>
    </location>
</feature>
<keyword evidence="7 8" id="KW-0472">Membrane</keyword>
<feature type="transmembrane region" description="Helical" evidence="8">
    <location>
        <begin position="234"/>
        <end position="254"/>
    </location>
</feature>
<dbReference type="RefSeq" id="WP_067226914.1">
    <property type="nucleotide sequence ID" value="NZ_CP014145.1"/>
</dbReference>
<protein>
    <submittedName>
        <fullName evidence="10">Spermidine/putrescine ABC transporter permease</fullName>
    </submittedName>
</protein>
<keyword evidence="6 8" id="KW-1133">Transmembrane helix</keyword>
<reference evidence="10 11" key="1">
    <citation type="journal article" date="2016" name="J. Biotechnol.">
        <title>First complete genome sequence of a species in the genus Microterricola, an extremophilic cold active enzyme producing bacterial strain ERGS5:02 isolated from Sikkim Himalaya.</title>
        <authorList>
            <person name="Himanshu"/>
            <person name="Swarnkar M.K."/>
            <person name="Singh D."/>
            <person name="Kumar R."/>
        </authorList>
    </citation>
    <scope>NUCLEOTIDE SEQUENCE [LARGE SCALE GENOMIC DNA]</scope>
    <source>
        <strain evidence="10 11">ERGS5:02</strain>
    </source>
</reference>
<evidence type="ECO:0000256" key="5">
    <source>
        <dbReference type="ARBA" id="ARBA00022692"/>
    </source>
</evidence>
<feature type="transmembrane region" description="Helical" evidence="8">
    <location>
        <begin position="12"/>
        <end position="34"/>
    </location>
</feature>
<keyword evidence="5 8" id="KW-0812">Transmembrane</keyword>
<dbReference type="InterPro" id="IPR000515">
    <property type="entry name" value="MetI-like"/>
</dbReference>
<evidence type="ECO:0000256" key="4">
    <source>
        <dbReference type="ARBA" id="ARBA00022475"/>
    </source>
</evidence>
<evidence type="ECO:0000256" key="2">
    <source>
        <dbReference type="ARBA" id="ARBA00007069"/>
    </source>
</evidence>
<accession>A0A109QXF0</accession>
<feature type="transmembrane region" description="Helical" evidence="8">
    <location>
        <begin position="132"/>
        <end position="154"/>
    </location>
</feature>
<sequence>MRLSRLSRSVLGVITVLILAVIYLPLGVVFINSFSTSQSLSWPPPGFTLEWWGKAFQSAGALDAVLTSLQLAVVATVVSLVLGTLISLALQRFEFFGRDAVSLLVILPIALPGIITGIALNNFFRTILGVPLSIWTVVIAHATFCIVTVFNNVIARLRRLGTNFEDASADLGAGIWTTFRLVTFPQLRSALFAGGLLAFALSFDEIIVTTFTAGSGVTTLPIFILNNMFRPNQAPIVSVIAVVLVLVSIVPIYIAQRIAGAERTER</sequence>
<evidence type="ECO:0000256" key="7">
    <source>
        <dbReference type="ARBA" id="ARBA00023136"/>
    </source>
</evidence>
<dbReference type="EMBL" id="CP014145">
    <property type="protein sequence ID" value="AMB58220.1"/>
    <property type="molecule type" value="Genomic_DNA"/>
</dbReference>
<feature type="transmembrane region" description="Helical" evidence="8">
    <location>
        <begin position="190"/>
        <end position="214"/>
    </location>
</feature>
<feature type="transmembrane region" description="Helical" evidence="8">
    <location>
        <begin position="100"/>
        <end position="120"/>
    </location>
</feature>
<dbReference type="Pfam" id="PF00528">
    <property type="entry name" value="BPD_transp_1"/>
    <property type="match status" value="1"/>
</dbReference>
<dbReference type="GO" id="GO:0055085">
    <property type="term" value="P:transmembrane transport"/>
    <property type="evidence" value="ECO:0007669"/>
    <property type="project" value="InterPro"/>
</dbReference>
<gene>
    <name evidence="10" type="ORF">AWU67_04420</name>
</gene>
<reference evidence="11" key="2">
    <citation type="submission" date="2016-01" db="EMBL/GenBank/DDBJ databases">
        <title>First complete genome sequence of a species in the genus Microterricola, an extremophilic cold active enzyme producing strain ERGS5:02 isolated from Sikkim Himalaya.</title>
        <authorList>
            <person name="Kumar R."/>
            <person name="Singh D."/>
            <person name="Swarnkar M.K."/>
        </authorList>
    </citation>
    <scope>NUCLEOTIDE SEQUENCE [LARGE SCALE GENOMIC DNA]</scope>
    <source>
        <strain evidence="11">ERGS5:02</strain>
    </source>
</reference>
<evidence type="ECO:0000256" key="6">
    <source>
        <dbReference type="ARBA" id="ARBA00022989"/>
    </source>
</evidence>
<dbReference type="PROSITE" id="PS50928">
    <property type="entry name" value="ABC_TM1"/>
    <property type="match status" value="1"/>
</dbReference>
<comment type="similarity">
    <text evidence="2">Belongs to the binding-protein-dependent transport system permease family. CysTW subfamily.</text>
</comment>
<keyword evidence="4" id="KW-1003">Cell membrane</keyword>
<dbReference type="InterPro" id="IPR035906">
    <property type="entry name" value="MetI-like_sf"/>
</dbReference>
<name>A0A109QXF0_9MICO</name>
<evidence type="ECO:0000256" key="8">
    <source>
        <dbReference type="RuleBase" id="RU363032"/>
    </source>
</evidence>
<evidence type="ECO:0000256" key="1">
    <source>
        <dbReference type="ARBA" id="ARBA00004651"/>
    </source>
</evidence>
<dbReference type="OrthoDB" id="6496035at2"/>
<dbReference type="PANTHER" id="PTHR43848">
    <property type="entry name" value="PUTRESCINE TRANSPORT SYSTEM PERMEASE PROTEIN POTI"/>
    <property type="match status" value="1"/>
</dbReference>
<proteinExistence type="inferred from homology"/>